<dbReference type="CDD" id="cd00077">
    <property type="entry name" value="HDc"/>
    <property type="match status" value="1"/>
</dbReference>
<comment type="caution">
    <text evidence="2">The sequence shown here is derived from an EMBL/GenBank/DDBJ whole genome shotgun (WGS) entry which is preliminary data.</text>
</comment>
<sequence>MSALRENALHEKFDLPGTDLARAACQFAEEQEGPYLFNHSVRSYLYGRALGEHRGLRPGADYDDELLFLSCVLHDLGLSAQDRGDQRFEVGGADAAARFLRERDVPEERVEVVWDSIALHTSLGIASRKRPEIALLHLGAGADVAGDGLDLLPADLVTEAEDLLPRLDLITSITDAIVEHAKADPRRAPLGTFPSLLVAEFAPEHAQPGWRQVVAAHAASH</sequence>
<keyword evidence="3" id="KW-1185">Reference proteome</keyword>
<dbReference type="PANTHER" id="PTHR35569">
    <property type="entry name" value="CYANAMIDE HYDRATASE DDI2-RELATED"/>
    <property type="match status" value="1"/>
</dbReference>
<dbReference type="RefSeq" id="WP_229794847.1">
    <property type="nucleotide sequence ID" value="NZ_BMRG01000001.1"/>
</dbReference>
<protein>
    <recommendedName>
        <fullName evidence="1">HD/PDEase domain-containing protein</fullName>
    </recommendedName>
</protein>
<proteinExistence type="predicted"/>
<dbReference type="Proteomes" id="UP000639606">
    <property type="component" value="Unassembled WGS sequence"/>
</dbReference>
<name>A0A918AGC0_9PSEU</name>
<dbReference type="Gene3D" id="1.10.3210.10">
    <property type="entry name" value="Hypothetical protein af1432"/>
    <property type="match status" value="1"/>
</dbReference>
<reference evidence="2" key="2">
    <citation type="submission" date="2020-09" db="EMBL/GenBank/DDBJ databases">
        <authorList>
            <person name="Sun Q."/>
            <person name="Ohkuma M."/>
        </authorList>
    </citation>
    <scope>NUCLEOTIDE SEQUENCE</scope>
    <source>
        <strain evidence="2">JCM 3313</strain>
    </source>
</reference>
<dbReference type="PANTHER" id="PTHR35569:SF1">
    <property type="entry name" value="CYANAMIDE HYDRATASE DDI2-RELATED"/>
    <property type="match status" value="1"/>
</dbReference>
<feature type="domain" description="HD/PDEase" evidence="1">
    <location>
        <begin position="32"/>
        <end position="129"/>
    </location>
</feature>
<dbReference type="AlphaFoldDB" id="A0A918AGC0"/>
<dbReference type="InterPro" id="IPR006674">
    <property type="entry name" value="HD_domain"/>
</dbReference>
<dbReference type="SMART" id="SM00471">
    <property type="entry name" value="HDc"/>
    <property type="match status" value="1"/>
</dbReference>
<gene>
    <name evidence="2" type="ORF">GCM10010185_00760</name>
</gene>
<dbReference type="EMBL" id="BMRG01000001">
    <property type="protein sequence ID" value="GGP34137.1"/>
    <property type="molecule type" value="Genomic_DNA"/>
</dbReference>
<reference evidence="2" key="1">
    <citation type="journal article" date="2014" name="Int. J. Syst. Evol. Microbiol.">
        <title>Complete genome sequence of Corynebacterium casei LMG S-19264T (=DSM 44701T), isolated from a smear-ripened cheese.</title>
        <authorList>
            <consortium name="US DOE Joint Genome Institute (JGI-PGF)"/>
            <person name="Walter F."/>
            <person name="Albersmeier A."/>
            <person name="Kalinowski J."/>
            <person name="Ruckert C."/>
        </authorList>
    </citation>
    <scope>NUCLEOTIDE SEQUENCE</scope>
    <source>
        <strain evidence="2">JCM 3313</strain>
    </source>
</reference>
<evidence type="ECO:0000313" key="2">
    <source>
        <dbReference type="EMBL" id="GGP34137.1"/>
    </source>
</evidence>
<organism evidence="2 3">
    <name type="scientific">Saccharothrix coeruleofusca</name>
    <dbReference type="NCBI Taxonomy" id="33919"/>
    <lineage>
        <taxon>Bacteria</taxon>
        <taxon>Bacillati</taxon>
        <taxon>Actinomycetota</taxon>
        <taxon>Actinomycetes</taxon>
        <taxon>Pseudonocardiales</taxon>
        <taxon>Pseudonocardiaceae</taxon>
        <taxon>Saccharothrix</taxon>
    </lineage>
</organism>
<evidence type="ECO:0000313" key="3">
    <source>
        <dbReference type="Proteomes" id="UP000639606"/>
    </source>
</evidence>
<dbReference type="SUPFAM" id="SSF109604">
    <property type="entry name" value="HD-domain/PDEase-like"/>
    <property type="match status" value="1"/>
</dbReference>
<accession>A0A918AGC0</accession>
<dbReference type="InterPro" id="IPR003607">
    <property type="entry name" value="HD/PDEase_dom"/>
</dbReference>
<evidence type="ECO:0000259" key="1">
    <source>
        <dbReference type="SMART" id="SM00471"/>
    </source>
</evidence>
<dbReference type="Pfam" id="PF01966">
    <property type="entry name" value="HD"/>
    <property type="match status" value="1"/>
</dbReference>